<dbReference type="GO" id="GO:0016887">
    <property type="term" value="F:ATP hydrolysis activity"/>
    <property type="evidence" value="ECO:0007669"/>
    <property type="project" value="TreeGrafter"/>
</dbReference>
<sequence>MHMVKSGIAMKASKRRYKSIAKPVRVLAVASGKGGVGKTNVSVNLAISLSNMGQNTLILDADLGLANIDVMLGLQPKHTLHDVFNGSKELADIVLDGPAGIKIIPASSGIQEMSELSTAQHAGLISAFSEYDNDIDVLIIDTAAGISDNVITFSRAAQDVIVVVCDEPASITDAYALIKLLHREYNIHRFHILSNMVHSAQEGRDVYKKLTKVTEKFLDVALDYMGFVPYDDFLKKAVKRQKAVVEAYPRSKASVSFKNLAERTQKWPIPKIAAGHLEFFVERLIQGNINNAGVML</sequence>
<dbReference type="AlphaFoldDB" id="A0A3B1AJY3"/>
<dbReference type="SUPFAM" id="SSF52540">
    <property type="entry name" value="P-loop containing nucleoside triphosphate hydrolases"/>
    <property type="match status" value="1"/>
</dbReference>
<dbReference type="InterPro" id="IPR033756">
    <property type="entry name" value="YlxH/NBP35"/>
</dbReference>
<dbReference type="InterPro" id="IPR025501">
    <property type="entry name" value="MinD_FleN"/>
</dbReference>
<dbReference type="Gene3D" id="3.40.50.300">
    <property type="entry name" value="P-loop containing nucleotide triphosphate hydrolases"/>
    <property type="match status" value="1"/>
</dbReference>
<dbReference type="GO" id="GO:0009898">
    <property type="term" value="C:cytoplasmic side of plasma membrane"/>
    <property type="evidence" value="ECO:0007669"/>
    <property type="project" value="TreeGrafter"/>
</dbReference>
<dbReference type="EMBL" id="UOFS01000013">
    <property type="protein sequence ID" value="VAW92976.1"/>
    <property type="molecule type" value="Genomic_DNA"/>
</dbReference>
<dbReference type="Pfam" id="PF10609">
    <property type="entry name" value="ParA"/>
    <property type="match status" value="1"/>
</dbReference>
<evidence type="ECO:0000313" key="3">
    <source>
        <dbReference type="EMBL" id="VAW92976.1"/>
    </source>
</evidence>
<dbReference type="PANTHER" id="PTHR43384:SF4">
    <property type="entry name" value="CELLULOSE BIOSYNTHESIS PROTEIN BCSQ-RELATED"/>
    <property type="match status" value="1"/>
</dbReference>
<name>A0A3B1AJY3_9ZZZZ</name>
<dbReference type="PANTHER" id="PTHR43384">
    <property type="entry name" value="SEPTUM SITE-DETERMINING PROTEIN MIND HOMOLOG, CHLOROPLASTIC-RELATED"/>
    <property type="match status" value="1"/>
</dbReference>
<keyword evidence="3" id="KW-0282">Flagellum</keyword>
<reference evidence="3" key="1">
    <citation type="submission" date="2018-06" db="EMBL/GenBank/DDBJ databases">
        <authorList>
            <person name="Zhirakovskaya E."/>
        </authorList>
    </citation>
    <scope>NUCLEOTIDE SEQUENCE</scope>
</reference>
<dbReference type="FunFam" id="3.40.50.300:FF:000158">
    <property type="entry name" value="Site-determining protein"/>
    <property type="match status" value="1"/>
</dbReference>
<organism evidence="3">
    <name type="scientific">hydrothermal vent metagenome</name>
    <dbReference type="NCBI Taxonomy" id="652676"/>
    <lineage>
        <taxon>unclassified sequences</taxon>
        <taxon>metagenomes</taxon>
        <taxon>ecological metagenomes</taxon>
    </lineage>
</organism>
<gene>
    <name evidence="3" type="ORF">MNBD_GAMMA22-560</name>
</gene>
<dbReference type="GO" id="GO:0005524">
    <property type="term" value="F:ATP binding"/>
    <property type="evidence" value="ECO:0007669"/>
    <property type="project" value="UniProtKB-KW"/>
</dbReference>
<dbReference type="GO" id="GO:0051782">
    <property type="term" value="P:negative regulation of cell division"/>
    <property type="evidence" value="ECO:0007669"/>
    <property type="project" value="TreeGrafter"/>
</dbReference>
<dbReference type="CDD" id="cd02038">
    <property type="entry name" value="FlhG-like"/>
    <property type="match status" value="1"/>
</dbReference>
<dbReference type="InterPro" id="IPR027417">
    <property type="entry name" value="P-loop_NTPase"/>
</dbReference>
<proteinExistence type="predicted"/>
<keyword evidence="3" id="KW-0966">Cell projection</keyword>
<dbReference type="PIRSF" id="PIRSF003092">
    <property type="entry name" value="MinD"/>
    <property type="match status" value="1"/>
</dbReference>
<dbReference type="InterPro" id="IPR050625">
    <property type="entry name" value="ParA/MinD_ATPase"/>
</dbReference>
<protein>
    <submittedName>
        <fullName evidence="3">Flagellar synthesis regulator FleN</fullName>
    </submittedName>
</protein>
<evidence type="ECO:0000256" key="2">
    <source>
        <dbReference type="ARBA" id="ARBA00022840"/>
    </source>
</evidence>
<keyword evidence="3" id="KW-0969">Cilium</keyword>
<keyword evidence="2" id="KW-0067">ATP-binding</keyword>
<accession>A0A3B1AJY3</accession>
<dbReference type="InterPro" id="IPR033875">
    <property type="entry name" value="FlhG"/>
</dbReference>
<keyword evidence="1" id="KW-0547">Nucleotide-binding</keyword>
<evidence type="ECO:0000256" key="1">
    <source>
        <dbReference type="ARBA" id="ARBA00022741"/>
    </source>
</evidence>
<dbReference type="GO" id="GO:0005829">
    <property type="term" value="C:cytosol"/>
    <property type="evidence" value="ECO:0007669"/>
    <property type="project" value="TreeGrafter"/>
</dbReference>